<dbReference type="EMBL" id="JACCCF010000001">
    <property type="protein sequence ID" value="NYE44824.1"/>
    <property type="molecule type" value="Genomic_DNA"/>
</dbReference>
<evidence type="ECO:0000313" key="5">
    <source>
        <dbReference type="Proteomes" id="UP000530403"/>
    </source>
</evidence>
<dbReference type="SUPFAM" id="SSF52540">
    <property type="entry name" value="P-loop containing nucleoside triphosphate hydrolases"/>
    <property type="match status" value="1"/>
</dbReference>
<accession>A0A7J0CFZ1</accession>
<feature type="coiled-coil region" evidence="1">
    <location>
        <begin position="405"/>
        <end position="502"/>
    </location>
</feature>
<dbReference type="EMBL" id="BLWC01000001">
    <property type="protein sequence ID" value="GFN01392.1"/>
    <property type="molecule type" value="Genomic_DNA"/>
</dbReference>
<sequence>MTEAHGIRVRRLRLVGIGRNYDIDFTTEGRVQDLSVISGAFSSGKTAVLEFVAYGLGAKNHPRHPEVLRKVRSALLEVELSGDSHIIERAVGEPSTVAFVRRGRLDQPSFSTIEKKVIAPAGDPQSLSSLLLSHCKLEGVELREAPTNAESRTDPLSIRDLMWLTFLPNERVADKNFLFENSPPRKHKLRQVVDVVFGVHDDRAVELGSRIKQLEGRLNRSRTELAAATAFVAEQEGETVTDPQTRLIAERQLTAITAQLEELDQQAHAATSFAEELRQTHRRAAQEARTASAVLRDRETQLARMLPLRAQYADDLLKLGMLAQARQLFDPLRVRTCPACLNPLSAPPHVLDGHCSMCDHDLPETPDLTLGAAADNSISAQTEQLDVAAEIRSTKARLKEITTYIEELDASLSSARQRAQIASLEEQRAAKALDEATSPTVSTFLVARDELHRRKEVASRQIDQLNTAFKLQEGLAKRAGAVNRQEANLTQLREELAQLGDATQDRNEVLRQISTRFGRLLAEWHYPKLSQAHMANDLTPFVRGEPYQVASSGARTLITLAWQLAVFETAFESGAAHPGFLMIDSPQKNLGHGTGRDTLIADAVSTDDFYRHLTQWLAHHGNGAQVIVADNSPPELIEDRVIVRFSRDETEPPYGLIDDETG</sequence>
<proteinExistence type="predicted"/>
<keyword evidence="4" id="KW-1185">Reference proteome</keyword>
<organism evidence="2 4">
    <name type="scientific">Streptomyces fulvorobeus</name>
    <dbReference type="NCBI Taxonomy" id="284028"/>
    <lineage>
        <taxon>Bacteria</taxon>
        <taxon>Bacillati</taxon>
        <taxon>Actinomycetota</taxon>
        <taxon>Actinomycetes</taxon>
        <taxon>Kitasatosporales</taxon>
        <taxon>Streptomycetaceae</taxon>
        <taxon>Streptomyces</taxon>
    </lineage>
</organism>
<evidence type="ECO:0000313" key="4">
    <source>
        <dbReference type="Proteomes" id="UP000498980"/>
    </source>
</evidence>
<reference evidence="3 5" key="2">
    <citation type="submission" date="2020-07" db="EMBL/GenBank/DDBJ databases">
        <title>Sequencing the genomes of 1000 actinobacteria strains.</title>
        <authorList>
            <person name="Klenk H.-P."/>
        </authorList>
    </citation>
    <scope>NUCLEOTIDE SEQUENCE [LARGE SCALE GENOMIC DNA]</scope>
    <source>
        <strain evidence="3 5">DSM 41455</strain>
    </source>
</reference>
<evidence type="ECO:0000256" key="1">
    <source>
        <dbReference type="SAM" id="Coils"/>
    </source>
</evidence>
<dbReference type="AlphaFoldDB" id="A0A7J0CFZ1"/>
<dbReference type="RefSeq" id="WP_173317438.1">
    <property type="nucleotide sequence ID" value="NZ_BAAAUE010000021.1"/>
</dbReference>
<evidence type="ECO:0008006" key="6">
    <source>
        <dbReference type="Google" id="ProtNLM"/>
    </source>
</evidence>
<evidence type="ECO:0000313" key="3">
    <source>
        <dbReference type="EMBL" id="NYE44824.1"/>
    </source>
</evidence>
<protein>
    <recommendedName>
        <fullName evidence="6">DNA recombination protein RecN</fullName>
    </recommendedName>
</protein>
<gene>
    <name evidence="3" type="ORF">HEB29_005835</name>
    <name evidence="2" type="ORF">Sfulv_62020</name>
</gene>
<dbReference type="Gene3D" id="3.40.50.300">
    <property type="entry name" value="P-loop containing nucleotide triphosphate hydrolases"/>
    <property type="match status" value="2"/>
</dbReference>
<dbReference type="Proteomes" id="UP000530403">
    <property type="component" value="Unassembled WGS sequence"/>
</dbReference>
<reference evidence="2 4" key="1">
    <citation type="submission" date="2020-05" db="EMBL/GenBank/DDBJ databases">
        <title>Whole genome shotgun sequence of Streptomyces fulvorobeus NBRC 15897.</title>
        <authorList>
            <person name="Komaki H."/>
            <person name="Tamura T."/>
        </authorList>
    </citation>
    <scope>NUCLEOTIDE SEQUENCE [LARGE SCALE GENOMIC DNA]</scope>
    <source>
        <strain evidence="2 4">NBRC 15897</strain>
    </source>
</reference>
<keyword evidence="1" id="KW-0175">Coiled coil</keyword>
<dbReference type="InterPro" id="IPR027417">
    <property type="entry name" value="P-loop_NTPase"/>
</dbReference>
<comment type="caution">
    <text evidence="2">The sequence shown here is derived from an EMBL/GenBank/DDBJ whole genome shotgun (WGS) entry which is preliminary data.</text>
</comment>
<name>A0A7J0CFZ1_9ACTN</name>
<feature type="coiled-coil region" evidence="1">
    <location>
        <begin position="204"/>
        <end position="280"/>
    </location>
</feature>
<dbReference type="Proteomes" id="UP000498980">
    <property type="component" value="Unassembled WGS sequence"/>
</dbReference>
<evidence type="ECO:0000313" key="2">
    <source>
        <dbReference type="EMBL" id="GFN01392.1"/>
    </source>
</evidence>